<feature type="region of interest" description="Disordered" evidence="1">
    <location>
        <begin position="94"/>
        <end position="167"/>
    </location>
</feature>
<name>A0ABU6SHF8_9FABA</name>
<comment type="caution">
    <text evidence="2">The sequence shown here is derived from an EMBL/GenBank/DDBJ whole genome shotgun (WGS) entry which is preliminary data.</text>
</comment>
<feature type="compositionally biased region" description="Acidic residues" evidence="1">
    <location>
        <begin position="133"/>
        <end position="158"/>
    </location>
</feature>
<feature type="region of interest" description="Disordered" evidence="1">
    <location>
        <begin position="1"/>
        <end position="20"/>
    </location>
</feature>
<feature type="compositionally biased region" description="Basic and acidic residues" evidence="1">
    <location>
        <begin position="123"/>
        <end position="132"/>
    </location>
</feature>
<accession>A0ABU6SHF8</accession>
<dbReference type="EMBL" id="JASCZI010060698">
    <property type="protein sequence ID" value="MED6135373.1"/>
    <property type="molecule type" value="Genomic_DNA"/>
</dbReference>
<evidence type="ECO:0000313" key="3">
    <source>
        <dbReference type="Proteomes" id="UP001341840"/>
    </source>
</evidence>
<dbReference type="Proteomes" id="UP001341840">
    <property type="component" value="Unassembled WGS sequence"/>
</dbReference>
<reference evidence="2 3" key="1">
    <citation type="journal article" date="2023" name="Plants (Basel)">
        <title>Bridging the Gap: Combining Genomics and Transcriptomics Approaches to Understand Stylosanthes scabra, an Orphan Legume from the Brazilian Caatinga.</title>
        <authorList>
            <person name="Ferreira-Neto J.R.C."/>
            <person name="da Silva M.D."/>
            <person name="Binneck E."/>
            <person name="de Melo N.F."/>
            <person name="da Silva R.H."/>
            <person name="de Melo A.L.T.M."/>
            <person name="Pandolfi V."/>
            <person name="Bustamante F.O."/>
            <person name="Brasileiro-Vidal A.C."/>
            <person name="Benko-Iseppon A.M."/>
        </authorList>
    </citation>
    <scope>NUCLEOTIDE SEQUENCE [LARGE SCALE GENOMIC DNA]</scope>
    <source>
        <tissue evidence="2">Leaves</tissue>
    </source>
</reference>
<evidence type="ECO:0000313" key="2">
    <source>
        <dbReference type="EMBL" id="MED6135373.1"/>
    </source>
</evidence>
<sequence>MAVTSFARNKSKAKAKGIASHDHQDVLLDECGCKSAEDHKTACYTSNTNKSMSMHEVTPSEIMKIVEEKSDHKPNSQEENPTCFHQQEIAFSDCSHPESASSSNDNGVAEDCSMSMFNSPNDGHSHGLKSPETESDEDRDNSEEEDDGVLGSGEEEEDSSKATTGCTSFDYNDEAVWPAELITEVEFNGESYCHGNVCSDCDADASDYAENERAMKLSNDATSKGTEKESLCLELSDEPSVMKNWVVPSMLLALFFIVVFLTRQESIFVVDEVDSVVVP</sequence>
<organism evidence="2 3">
    <name type="scientific">Stylosanthes scabra</name>
    <dbReference type="NCBI Taxonomy" id="79078"/>
    <lineage>
        <taxon>Eukaryota</taxon>
        <taxon>Viridiplantae</taxon>
        <taxon>Streptophyta</taxon>
        <taxon>Embryophyta</taxon>
        <taxon>Tracheophyta</taxon>
        <taxon>Spermatophyta</taxon>
        <taxon>Magnoliopsida</taxon>
        <taxon>eudicotyledons</taxon>
        <taxon>Gunneridae</taxon>
        <taxon>Pentapetalae</taxon>
        <taxon>rosids</taxon>
        <taxon>fabids</taxon>
        <taxon>Fabales</taxon>
        <taxon>Fabaceae</taxon>
        <taxon>Papilionoideae</taxon>
        <taxon>50 kb inversion clade</taxon>
        <taxon>dalbergioids sensu lato</taxon>
        <taxon>Dalbergieae</taxon>
        <taxon>Pterocarpus clade</taxon>
        <taxon>Stylosanthes</taxon>
    </lineage>
</organism>
<gene>
    <name evidence="2" type="ORF">PIB30_045880</name>
</gene>
<proteinExistence type="predicted"/>
<evidence type="ECO:0000256" key="1">
    <source>
        <dbReference type="SAM" id="MobiDB-lite"/>
    </source>
</evidence>
<keyword evidence="3" id="KW-1185">Reference proteome</keyword>
<protein>
    <submittedName>
        <fullName evidence="2">Uncharacterized protein</fullName>
    </submittedName>
</protein>